<dbReference type="Proteomes" id="UP001501444">
    <property type="component" value="Unassembled WGS sequence"/>
</dbReference>
<evidence type="ECO:0000313" key="7">
    <source>
        <dbReference type="EMBL" id="GAA2355308.1"/>
    </source>
</evidence>
<dbReference type="InterPro" id="IPR023753">
    <property type="entry name" value="FAD/NAD-binding_dom"/>
</dbReference>
<dbReference type="PANTHER" id="PTHR43557">
    <property type="entry name" value="APOPTOSIS-INDUCING FACTOR 1"/>
    <property type="match status" value="1"/>
</dbReference>
<evidence type="ECO:0000259" key="6">
    <source>
        <dbReference type="Pfam" id="PF14759"/>
    </source>
</evidence>
<dbReference type="Pfam" id="PF07992">
    <property type="entry name" value="Pyr_redox_2"/>
    <property type="match status" value="1"/>
</dbReference>
<dbReference type="SUPFAM" id="SSF51905">
    <property type="entry name" value="FAD/NAD(P)-binding domain"/>
    <property type="match status" value="2"/>
</dbReference>
<dbReference type="PRINTS" id="PR00411">
    <property type="entry name" value="PNDRDTASEI"/>
</dbReference>
<feature type="domain" description="FAD/NAD(P)-binding" evidence="5">
    <location>
        <begin position="7"/>
        <end position="310"/>
    </location>
</feature>
<comment type="caution">
    <text evidence="7">The sequence shown here is derived from an EMBL/GenBank/DDBJ whole genome shotgun (WGS) entry which is preliminary data.</text>
</comment>
<keyword evidence="4" id="KW-0560">Oxidoreductase</keyword>
<sequence length="425" mass="45281">MADGRTFVIVGASLAGAKAAETLRAEGFDGRVILIGEETERPYERPPLSKAHLQGKEGAREKAFVHAPEWYAEHDVDLRLATRVTHLDPAAHTVTLDGVDELRYDKLLLTTGSRVRTLDVPGAGLAGVRYLRTIDESDALLAHLRSAVPGAGPANVVIIGAGWIGLETAAAARQHGGNVTVVEQADLPLQRVLGDEVATIYADLHRAHGVDFRFGSSVAEFRGTDGRLTTVVLTDGTELPADVAVVGVGIQPNTELAVDGGLAVENGILVGADLSTSAEDIYAAGDVVNLDHPRLGHRIRVEHWANALNGGKYAARALLGEDVVFDRVPYFFSDQYDLGMEYSGYAAPGGYDRVVFRGDPSLKDGKAPEFIAFWVKDGRVLAGMNANVWDVTDDIQNLVRAGFDGTAVDLARLADPGVPLADLLP</sequence>
<feature type="domain" description="Reductase C-terminal" evidence="6">
    <location>
        <begin position="330"/>
        <end position="424"/>
    </location>
</feature>
<evidence type="ECO:0000256" key="1">
    <source>
        <dbReference type="ARBA" id="ARBA00001974"/>
    </source>
</evidence>
<name>A0ABP5TL35_9ACTN</name>
<protein>
    <submittedName>
        <fullName evidence="7">FAD-dependent oxidoreductase</fullName>
    </submittedName>
</protein>
<dbReference type="PRINTS" id="PR00368">
    <property type="entry name" value="FADPNR"/>
</dbReference>
<keyword evidence="8" id="KW-1185">Reference proteome</keyword>
<evidence type="ECO:0000256" key="4">
    <source>
        <dbReference type="ARBA" id="ARBA00023002"/>
    </source>
</evidence>
<keyword evidence="3" id="KW-0274">FAD</keyword>
<organism evidence="7 8">
    <name type="scientific">Dactylosporangium salmoneum</name>
    <dbReference type="NCBI Taxonomy" id="53361"/>
    <lineage>
        <taxon>Bacteria</taxon>
        <taxon>Bacillati</taxon>
        <taxon>Actinomycetota</taxon>
        <taxon>Actinomycetes</taxon>
        <taxon>Micromonosporales</taxon>
        <taxon>Micromonosporaceae</taxon>
        <taxon>Dactylosporangium</taxon>
    </lineage>
</organism>
<dbReference type="Gene3D" id="3.50.50.60">
    <property type="entry name" value="FAD/NAD(P)-binding domain"/>
    <property type="match status" value="2"/>
</dbReference>
<evidence type="ECO:0000256" key="2">
    <source>
        <dbReference type="ARBA" id="ARBA00022630"/>
    </source>
</evidence>
<dbReference type="EMBL" id="BAAARV010000034">
    <property type="protein sequence ID" value="GAA2355308.1"/>
    <property type="molecule type" value="Genomic_DNA"/>
</dbReference>
<dbReference type="InterPro" id="IPR016156">
    <property type="entry name" value="FAD/NAD-linked_Rdtase_dimer_sf"/>
</dbReference>
<accession>A0ABP5TL35</accession>
<evidence type="ECO:0000256" key="3">
    <source>
        <dbReference type="ARBA" id="ARBA00022827"/>
    </source>
</evidence>
<reference evidence="8" key="1">
    <citation type="journal article" date="2019" name="Int. J. Syst. Evol. Microbiol.">
        <title>The Global Catalogue of Microorganisms (GCM) 10K type strain sequencing project: providing services to taxonomists for standard genome sequencing and annotation.</title>
        <authorList>
            <consortium name="The Broad Institute Genomics Platform"/>
            <consortium name="The Broad Institute Genome Sequencing Center for Infectious Disease"/>
            <person name="Wu L."/>
            <person name="Ma J."/>
        </authorList>
    </citation>
    <scope>NUCLEOTIDE SEQUENCE [LARGE SCALE GENOMIC DNA]</scope>
    <source>
        <strain evidence="8">JCM 3272</strain>
    </source>
</reference>
<dbReference type="RefSeq" id="WP_344614686.1">
    <property type="nucleotide sequence ID" value="NZ_BAAARV010000034.1"/>
</dbReference>
<dbReference type="Pfam" id="PF14759">
    <property type="entry name" value="Reductase_C"/>
    <property type="match status" value="1"/>
</dbReference>
<proteinExistence type="predicted"/>
<dbReference type="PANTHER" id="PTHR43557:SF2">
    <property type="entry name" value="RIESKE DOMAIN-CONTAINING PROTEIN-RELATED"/>
    <property type="match status" value="1"/>
</dbReference>
<dbReference type="InterPro" id="IPR028202">
    <property type="entry name" value="Reductase_C"/>
</dbReference>
<dbReference type="InterPro" id="IPR036188">
    <property type="entry name" value="FAD/NAD-bd_sf"/>
</dbReference>
<evidence type="ECO:0000259" key="5">
    <source>
        <dbReference type="Pfam" id="PF07992"/>
    </source>
</evidence>
<comment type="cofactor">
    <cofactor evidence="1">
        <name>FAD</name>
        <dbReference type="ChEBI" id="CHEBI:57692"/>
    </cofactor>
</comment>
<evidence type="ECO:0000313" key="8">
    <source>
        <dbReference type="Proteomes" id="UP001501444"/>
    </source>
</evidence>
<gene>
    <name evidence="7" type="ORF">GCM10010170_047650</name>
</gene>
<dbReference type="SUPFAM" id="SSF55424">
    <property type="entry name" value="FAD/NAD-linked reductases, dimerisation (C-terminal) domain"/>
    <property type="match status" value="1"/>
</dbReference>
<keyword evidence="2" id="KW-0285">Flavoprotein</keyword>
<dbReference type="Gene3D" id="3.30.390.30">
    <property type="match status" value="1"/>
</dbReference>
<dbReference type="InterPro" id="IPR050446">
    <property type="entry name" value="FAD-oxidoreductase/Apoptosis"/>
</dbReference>